<proteinExistence type="predicted"/>
<sequence length="570" mass="61952">MARLSQPAHSLLATPAAGRVIGTVTGSTTAMSSHPLHTLSPEASLQSHGNDNRPHSPSHRGSEPSTFSPADCRALSKVLRDVGDSSPLLTPSRLEPSEQSCANTDRTSSTIDRVTVDEDYGLAGHEATDAGYEDEDDSMELSDGVENATGRDAVNMPGDHASQSVSNSNSNLWLQDSIPTHDDKDRLRYSECRALNAKYTKARRQEKERTKPAIPKERDTIEDIMNLPGKRAPPARPQDLGRNDSDFQPIPEEIKQLNLMRLSMEKVLDDERVEQERATHEQESGIFVSGHGVPHHRTTTTVQQQSIHEGSDADNEDNDATDDAAETKEVTDLQTAAPNLKTHINPAAASPRNRNGSILLVPSTPEPTAQAPDQNHIQLVANQNVLETPFTRTLSYFKQHKGAENSPSKRRRNTALPQEIAAVAGIATDAEDQPCSTEQTELRHVSLNTVYPSALPTTSAPADLEGIVLVQATEDTEEAQGKIARVDEPHQAHTSSQTAPEATSKKDGAIVHSEADDTQKQLIVYPQHPAFVNAIGMIPAAVFWMTAAPIIKYTTAAVDLLIDSLRDVYL</sequence>
<keyword evidence="3" id="KW-1185">Reference proteome</keyword>
<feature type="region of interest" description="Disordered" evidence="1">
    <location>
        <begin position="275"/>
        <end position="324"/>
    </location>
</feature>
<feature type="compositionally biased region" description="Polar residues" evidence="1">
    <location>
        <begin position="299"/>
        <end position="308"/>
    </location>
</feature>
<reference evidence="2 3" key="1">
    <citation type="journal article" date="2016" name="Sci. Rep.">
        <title>Draft genome sequencing and secretome analysis of fungal phytopathogen Ascochyta rabiei provides insight into the necrotrophic effector repertoire.</title>
        <authorList>
            <person name="Verma S."/>
            <person name="Gazara R.K."/>
            <person name="Nizam S."/>
            <person name="Parween S."/>
            <person name="Chattopadhyay D."/>
            <person name="Verma P.K."/>
        </authorList>
    </citation>
    <scope>NUCLEOTIDE SEQUENCE [LARGE SCALE GENOMIC DNA]</scope>
    <source>
        <strain evidence="2 3">ArDII</strain>
    </source>
</reference>
<organism evidence="2 3">
    <name type="scientific">Didymella rabiei</name>
    <name type="common">Chickpea ascochyta blight fungus</name>
    <name type="synonym">Mycosphaerella rabiei</name>
    <dbReference type="NCBI Taxonomy" id="5454"/>
    <lineage>
        <taxon>Eukaryota</taxon>
        <taxon>Fungi</taxon>
        <taxon>Dikarya</taxon>
        <taxon>Ascomycota</taxon>
        <taxon>Pezizomycotina</taxon>
        <taxon>Dothideomycetes</taxon>
        <taxon>Pleosporomycetidae</taxon>
        <taxon>Pleosporales</taxon>
        <taxon>Pleosporineae</taxon>
        <taxon>Didymellaceae</taxon>
        <taxon>Ascochyta</taxon>
    </lineage>
</organism>
<dbReference type="AlphaFoldDB" id="A0A163FRB1"/>
<feature type="compositionally biased region" description="Acidic residues" evidence="1">
    <location>
        <begin position="312"/>
        <end position="324"/>
    </location>
</feature>
<comment type="caution">
    <text evidence="2">The sequence shown here is derived from an EMBL/GenBank/DDBJ whole genome shotgun (WGS) entry which is preliminary data.</text>
</comment>
<name>A0A163FRB1_DIDRA</name>
<accession>A0A163FRB1</accession>
<evidence type="ECO:0000256" key="1">
    <source>
        <dbReference type="SAM" id="MobiDB-lite"/>
    </source>
</evidence>
<evidence type="ECO:0000313" key="3">
    <source>
        <dbReference type="Proteomes" id="UP000076837"/>
    </source>
</evidence>
<feature type="compositionally biased region" description="Polar residues" evidence="1">
    <location>
        <begin position="492"/>
        <end position="501"/>
    </location>
</feature>
<feature type="region of interest" description="Disordered" evidence="1">
    <location>
        <begin position="83"/>
        <end position="108"/>
    </location>
</feature>
<dbReference type="Proteomes" id="UP000076837">
    <property type="component" value="Unassembled WGS sequence"/>
</dbReference>
<feature type="region of interest" description="Disordered" evidence="1">
    <location>
        <begin position="337"/>
        <end position="359"/>
    </location>
</feature>
<protein>
    <submittedName>
        <fullName evidence="2">Uncharacterized protein</fullName>
    </submittedName>
</protein>
<feature type="compositionally biased region" description="Polar residues" evidence="1">
    <location>
        <begin position="97"/>
        <end position="108"/>
    </location>
</feature>
<feature type="region of interest" description="Disordered" evidence="1">
    <location>
        <begin position="223"/>
        <end position="248"/>
    </location>
</feature>
<feature type="region of interest" description="Disordered" evidence="1">
    <location>
        <begin position="27"/>
        <end position="69"/>
    </location>
</feature>
<feature type="region of interest" description="Disordered" evidence="1">
    <location>
        <begin position="487"/>
        <end position="509"/>
    </location>
</feature>
<evidence type="ECO:0000313" key="2">
    <source>
        <dbReference type="EMBL" id="KZM24505.1"/>
    </source>
</evidence>
<gene>
    <name evidence="2" type="ORF">ST47_g4368</name>
</gene>
<dbReference type="EMBL" id="JYNV01000156">
    <property type="protein sequence ID" value="KZM24505.1"/>
    <property type="molecule type" value="Genomic_DNA"/>
</dbReference>